<dbReference type="AlphaFoldDB" id="A0A096BG42"/>
<feature type="binding site" evidence="7">
    <location>
        <position position="153"/>
    </location>
    <ligand>
        <name>Mg(2+)</name>
        <dbReference type="ChEBI" id="CHEBI:18420"/>
    </ligand>
</feature>
<keyword evidence="2" id="KW-1003">Cell membrane</keyword>
<keyword evidence="7" id="KW-0479">Metal-binding</keyword>
<dbReference type="RefSeq" id="WP_035164245.1">
    <property type="nucleotide sequence ID" value="NZ_AZTB01000054.1"/>
</dbReference>
<name>A0A096BG42_9FIRM</name>
<sequence>MSIYYKAFFVALIVAYFLTPFAKWVANKIGAIDVPKDNRRVHKKPIPRLGGLAIYLATVFSMLIFLPIDRTTISIIVGSTIIVITGIVDDTKSISPKLKLFAQIVAASVLVVGGIKIEFLTNPFDKGDGLLYLKAFSIPITIFWVVGITNTMNLIDGLDGLASGVGAISALSLLFVASKFGYVPIMILCAILAGSALGFLPHNFNPAKIFMGDTGALFLGYMLSAIAILGVMKSVAAITIIIPILALGLPIFDTAFAIFRRIINGRPIMEADKGHLHHRLLDRGLSQRQTVLILYMISIFLGFLAFILTGMEPEKCVIVSGLILTIIFLGASSIGLIELKKQGNK</sequence>
<dbReference type="GO" id="GO:0009103">
    <property type="term" value="P:lipopolysaccharide biosynthetic process"/>
    <property type="evidence" value="ECO:0007669"/>
    <property type="project" value="TreeGrafter"/>
</dbReference>
<dbReference type="GO" id="GO:0071555">
    <property type="term" value="P:cell wall organization"/>
    <property type="evidence" value="ECO:0007669"/>
    <property type="project" value="TreeGrafter"/>
</dbReference>
<dbReference type="EMBL" id="AZTB01000054">
    <property type="protein sequence ID" value="KGG79842.1"/>
    <property type="molecule type" value="Genomic_DNA"/>
</dbReference>
<feature type="transmembrane region" description="Helical" evidence="8">
    <location>
        <begin position="292"/>
        <end position="311"/>
    </location>
</feature>
<dbReference type="InterPro" id="IPR000715">
    <property type="entry name" value="Glycosyl_transferase_4"/>
</dbReference>
<evidence type="ECO:0000313" key="9">
    <source>
        <dbReference type="EMBL" id="KGG79842.1"/>
    </source>
</evidence>
<dbReference type="GO" id="GO:0016780">
    <property type="term" value="F:phosphotransferase activity, for other substituted phosphate groups"/>
    <property type="evidence" value="ECO:0007669"/>
    <property type="project" value="InterPro"/>
</dbReference>
<accession>A0A096BG42</accession>
<feature type="transmembrane region" description="Helical" evidence="8">
    <location>
        <begin position="209"/>
        <end position="229"/>
    </location>
</feature>
<keyword evidence="6 8" id="KW-0472">Membrane</keyword>
<comment type="caution">
    <text evidence="9">The sequence shown here is derived from an EMBL/GenBank/DDBJ whole genome shotgun (WGS) entry which is preliminary data.</text>
</comment>
<evidence type="ECO:0000256" key="8">
    <source>
        <dbReference type="SAM" id="Phobius"/>
    </source>
</evidence>
<feature type="transmembrane region" description="Helical" evidence="8">
    <location>
        <begin position="235"/>
        <end position="259"/>
    </location>
</feature>
<keyword evidence="5 8" id="KW-1133">Transmembrane helix</keyword>
<comment type="cofactor">
    <cofactor evidence="7">
        <name>Mg(2+)</name>
        <dbReference type="ChEBI" id="CHEBI:18420"/>
    </cofactor>
</comment>
<evidence type="ECO:0000256" key="4">
    <source>
        <dbReference type="ARBA" id="ARBA00022692"/>
    </source>
</evidence>
<organism evidence="9 10">
    <name type="scientific">Caloranaerobacter azorensis H53214</name>
    <dbReference type="NCBI Taxonomy" id="1156417"/>
    <lineage>
        <taxon>Bacteria</taxon>
        <taxon>Bacillati</taxon>
        <taxon>Bacillota</taxon>
        <taxon>Tissierellia</taxon>
        <taxon>Tissierellales</taxon>
        <taxon>Thermohalobacteraceae</taxon>
        <taxon>Caloranaerobacter</taxon>
    </lineage>
</organism>
<reference evidence="9 10" key="1">
    <citation type="submission" date="2013-12" db="EMBL/GenBank/DDBJ databases">
        <title>Draft genome sequence of Caloranaerobacter sp. H53214.</title>
        <authorList>
            <person name="Jiang L.J."/>
            <person name="Shao Z.Z."/>
            <person name="Long M.N."/>
        </authorList>
    </citation>
    <scope>NUCLEOTIDE SEQUENCE [LARGE SCALE GENOMIC DNA]</scope>
    <source>
        <strain evidence="9 10">H53214</strain>
    </source>
</reference>
<keyword evidence="4 8" id="KW-0812">Transmembrane</keyword>
<dbReference type="Pfam" id="PF00953">
    <property type="entry name" value="Glycos_transf_4"/>
    <property type="match status" value="1"/>
</dbReference>
<evidence type="ECO:0000256" key="3">
    <source>
        <dbReference type="ARBA" id="ARBA00022679"/>
    </source>
</evidence>
<dbReference type="PROSITE" id="PS01348">
    <property type="entry name" value="MRAY_2"/>
    <property type="match status" value="1"/>
</dbReference>
<evidence type="ECO:0000256" key="1">
    <source>
        <dbReference type="ARBA" id="ARBA00004651"/>
    </source>
</evidence>
<evidence type="ECO:0000256" key="5">
    <source>
        <dbReference type="ARBA" id="ARBA00022989"/>
    </source>
</evidence>
<dbReference type="GO" id="GO:0044038">
    <property type="term" value="P:cell wall macromolecule biosynthetic process"/>
    <property type="evidence" value="ECO:0007669"/>
    <property type="project" value="TreeGrafter"/>
</dbReference>
<protein>
    <submittedName>
        <fullName evidence="9">Glycosyl transferase</fullName>
    </submittedName>
</protein>
<keyword evidence="3 9" id="KW-0808">Transferase</keyword>
<dbReference type="Proteomes" id="UP000029622">
    <property type="component" value="Unassembled WGS sequence"/>
</dbReference>
<dbReference type="GO" id="GO:0005886">
    <property type="term" value="C:plasma membrane"/>
    <property type="evidence" value="ECO:0007669"/>
    <property type="project" value="UniProtKB-SubCell"/>
</dbReference>
<dbReference type="InterPro" id="IPR018480">
    <property type="entry name" value="PNAcMuramoyl-5peptid_Trfase_CS"/>
</dbReference>
<gene>
    <name evidence="9" type="ORF">Y919_09535</name>
</gene>
<feature type="transmembrane region" description="Helical" evidence="8">
    <location>
        <begin position="317"/>
        <end position="337"/>
    </location>
</feature>
<feature type="transmembrane region" description="Helical" evidence="8">
    <location>
        <begin position="129"/>
        <end position="146"/>
    </location>
</feature>
<feature type="transmembrane region" description="Helical" evidence="8">
    <location>
        <begin position="100"/>
        <end position="117"/>
    </location>
</feature>
<keyword evidence="7" id="KW-0460">Magnesium</keyword>
<feature type="binding site" evidence="7">
    <location>
        <position position="213"/>
    </location>
    <ligand>
        <name>Mg(2+)</name>
        <dbReference type="ChEBI" id="CHEBI:18420"/>
    </ligand>
</feature>
<feature type="transmembrane region" description="Helical" evidence="8">
    <location>
        <begin position="46"/>
        <end position="66"/>
    </location>
</feature>
<feature type="transmembrane region" description="Helical" evidence="8">
    <location>
        <begin position="182"/>
        <end position="200"/>
    </location>
</feature>
<comment type="subcellular location">
    <subcellularLocation>
        <location evidence="1">Cell membrane</location>
        <topology evidence="1">Multi-pass membrane protein</topology>
    </subcellularLocation>
</comment>
<dbReference type="GO" id="GO:0046872">
    <property type="term" value="F:metal ion binding"/>
    <property type="evidence" value="ECO:0007669"/>
    <property type="project" value="UniProtKB-KW"/>
</dbReference>
<evidence type="ECO:0000256" key="7">
    <source>
        <dbReference type="PIRSR" id="PIRSR600715-1"/>
    </source>
</evidence>
<proteinExistence type="predicted"/>
<dbReference type="PANTHER" id="PTHR22926">
    <property type="entry name" value="PHOSPHO-N-ACETYLMURAMOYL-PENTAPEPTIDE-TRANSFERASE"/>
    <property type="match status" value="1"/>
</dbReference>
<dbReference type="PANTHER" id="PTHR22926:SF3">
    <property type="entry name" value="UNDECAPRENYL-PHOSPHATE ALPHA-N-ACETYLGLUCOSAMINYL 1-PHOSPHATE TRANSFERASE"/>
    <property type="match status" value="1"/>
</dbReference>
<evidence type="ECO:0000256" key="2">
    <source>
        <dbReference type="ARBA" id="ARBA00022475"/>
    </source>
</evidence>
<feature type="transmembrane region" description="Helical" evidence="8">
    <location>
        <begin position="72"/>
        <end position="88"/>
    </location>
</feature>
<feature type="transmembrane region" description="Helical" evidence="8">
    <location>
        <begin position="6"/>
        <end position="26"/>
    </location>
</feature>
<dbReference type="CDD" id="cd06853">
    <property type="entry name" value="GT_WecA_like"/>
    <property type="match status" value="1"/>
</dbReference>
<evidence type="ECO:0000256" key="6">
    <source>
        <dbReference type="ARBA" id="ARBA00023136"/>
    </source>
</evidence>
<dbReference type="STRING" id="1156417.Y919_09535"/>
<evidence type="ECO:0000313" key="10">
    <source>
        <dbReference type="Proteomes" id="UP000029622"/>
    </source>
</evidence>